<evidence type="ECO:0000256" key="4">
    <source>
        <dbReference type="ARBA" id="ARBA00022679"/>
    </source>
</evidence>
<keyword evidence="7" id="KW-0067">ATP-binding</keyword>
<dbReference type="PRINTS" id="PR00344">
    <property type="entry name" value="BCTRLSENSOR"/>
</dbReference>
<evidence type="ECO:0000256" key="1">
    <source>
        <dbReference type="ARBA" id="ARBA00000085"/>
    </source>
</evidence>
<dbReference type="Pfam" id="PF00512">
    <property type="entry name" value="HisKA"/>
    <property type="match status" value="1"/>
</dbReference>
<feature type="transmembrane region" description="Helical" evidence="9">
    <location>
        <begin position="240"/>
        <end position="258"/>
    </location>
</feature>
<dbReference type="Pfam" id="PF02518">
    <property type="entry name" value="HATPase_c"/>
    <property type="match status" value="1"/>
</dbReference>
<dbReference type="Pfam" id="PF00989">
    <property type="entry name" value="PAS"/>
    <property type="match status" value="1"/>
</dbReference>
<dbReference type="InterPro" id="IPR013767">
    <property type="entry name" value="PAS_fold"/>
</dbReference>
<feature type="domain" description="PAC" evidence="12">
    <location>
        <begin position="348"/>
        <end position="399"/>
    </location>
</feature>
<feature type="transmembrane region" description="Helical" evidence="9">
    <location>
        <begin position="104"/>
        <end position="127"/>
    </location>
</feature>
<dbReference type="PANTHER" id="PTHR43065:SF34">
    <property type="entry name" value="SPORULATION KINASE A"/>
    <property type="match status" value="1"/>
</dbReference>
<keyword evidence="9" id="KW-0472">Membrane</keyword>
<dbReference type="InterPro" id="IPR000014">
    <property type="entry name" value="PAS"/>
</dbReference>
<proteinExistence type="predicted"/>
<dbReference type="PROSITE" id="PS50113">
    <property type="entry name" value="PAC"/>
    <property type="match status" value="1"/>
</dbReference>
<dbReference type="Gene3D" id="3.30.565.10">
    <property type="entry name" value="Histidine kinase-like ATPase, C-terminal domain"/>
    <property type="match status" value="1"/>
</dbReference>
<evidence type="ECO:0000256" key="7">
    <source>
        <dbReference type="ARBA" id="ARBA00022840"/>
    </source>
</evidence>
<evidence type="ECO:0000256" key="3">
    <source>
        <dbReference type="ARBA" id="ARBA00022553"/>
    </source>
</evidence>
<feature type="transmembrane region" description="Helical" evidence="9">
    <location>
        <begin position="36"/>
        <end position="56"/>
    </location>
</feature>
<evidence type="ECO:0000259" key="11">
    <source>
        <dbReference type="PROSITE" id="PS50112"/>
    </source>
</evidence>
<evidence type="ECO:0000313" key="14">
    <source>
        <dbReference type="EMBL" id="MYL64654.1"/>
    </source>
</evidence>
<dbReference type="SUPFAM" id="SSF55785">
    <property type="entry name" value="PYP-like sensor domain (PAS domain)"/>
    <property type="match status" value="1"/>
</dbReference>
<dbReference type="CDD" id="cd00130">
    <property type="entry name" value="PAS"/>
    <property type="match status" value="1"/>
</dbReference>
<dbReference type="AlphaFoldDB" id="A0A845F1P2"/>
<keyword evidence="9" id="KW-0812">Transmembrane</keyword>
<dbReference type="InterPro" id="IPR036097">
    <property type="entry name" value="HisK_dim/P_sf"/>
</dbReference>
<accession>A0A845F1P2</accession>
<keyword evidence="9" id="KW-1133">Transmembrane helix</keyword>
<dbReference type="PANTHER" id="PTHR43065">
    <property type="entry name" value="SENSOR HISTIDINE KINASE"/>
    <property type="match status" value="1"/>
</dbReference>
<dbReference type="InterPro" id="IPR003661">
    <property type="entry name" value="HisK_dim/P_dom"/>
</dbReference>
<name>A0A845F1P2_9BACL</name>
<keyword evidence="4" id="KW-0808">Transferase</keyword>
<keyword evidence="5" id="KW-0547">Nucleotide-binding</keyword>
<dbReference type="InterPro" id="IPR035965">
    <property type="entry name" value="PAS-like_dom_sf"/>
</dbReference>
<protein>
    <recommendedName>
        <fullName evidence="2">histidine kinase</fullName>
        <ecNumber evidence="2">2.7.13.3</ecNumber>
    </recommendedName>
</protein>
<dbReference type="SUPFAM" id="SSF47384">
    <property type="entry name" value="Homodimeric domain of signal transducing histidine kinase"/>
    <property type="match status" value="1"/>
</dbReference>
<reference evidence="14 15" key="1">
    <citation type="submission" date="2019-11" db="EMBL/GenBank/DDBJ databases">
        <title>Genome sequences of 17 halophilic strains isolated from different environments.</title>
        <authorList>
            <person name="Furrow R.E."/>
        </authorList>
    </citation>
    <scope>NUCLEOTIDE SEQUENCE [LARGE SCALE GENOMIC DNA]</scope>
    <source>
        <strain evidence="14 15">22506_14_FS</strain>
    </source>
</reference>
<dbReference type="SMART" id="SM00388">
    <property type="entry name" value="HisKA"/>
    <property type="match status" value="1"/>
</dbReference>
<keyword evidence="6" id="KW-0418">Kinase</keyword>
<evidence type="ECO:0000256" key="8">
    <source>
        <dbReference type="ARBA" id="ARBA00023012"/>
    </source>
</evidence>
<comment type="catalytic activity">
    <reaction evidence="1">
        <text>ATP + protein L-histidine = ADP + protein N-phospho-L-histidine.</text>
        <dbReference type="EC" id="2.7.13.3"/>
    </reaction>
</comment>
<evidence type="ECO:0000259" key="12">
    <source>
        <dbReference type="PROSITE" id="PS50113"/>
    </source>
</evidence>
<keyword evidence="3" id="KW-0597">Phosphoprotein</keyword>
<evidence type="ECO:0000256" key="6">
    <source>
        <dbReference type="ARBA" id="ARBA00022777"/>
    </source>
</evidence>
<evidence type="ECO:0000259" key="10">
    <source>
        <dbReference type="PROSITE" id="PS50109"/>
    </source>
</evidence>
<dbReference type="GO" id="GO:0006355">
    <property type="term" value="P:regulation of DNA-templated transcription"/>
    <property type="evidence" value="ECO:0007669"/>
    <property type="project" value="InterPro"/>
</dbReference>
<dbReference type="Pfam" id="PF03707">
    <property type="entry name" value="MHYT"/>
    <property type="match status" value="1"/>
</dbReference>
<dbReference type="PROSITE" id="PS50109">
    <property type="entry name" value="HIS_KIN"/>
    <property type="match status" value="1"/>
</dbReference>
<gene>
    <name evidence="14" type="ORF">GLW07_14950</name>
</gene>
<evidence type="ECO:0000256" key="9">
    <source>
        <dbReference type="PROSITE-ProRule" id="PRU00244"/>
    </source>
</evidence>
<dbReference type="InterPro" id="IPR000700">
    <property type="entry name" value="PAS-assoc_C"/>
</dbReference>
<dbReference type="SUPFAM" id="SSF55874">
    <property type="entry name" value="ATPase domain of HSP90 chaperone/DNA topoisomerase II/histidine kinase"/>
    <property type="match status" value="1"/>
</dbReference>
<feature type="transmembrane region" description="Helical" evidence="9">
    <location>
        <begin position="139"/>
        <end position="159"/>
    </location>
</feature>
<evidence type="ECO:0000256" key="5">
    <source>
        <dbReference type="ARBA" id="ARBA00022741"/>
    </source>
</evidence>
<evidence type="ECO:0000259" key="13">
    <source>
        <dbReference type="PROSITE" id="PS50924"/>
    </source>
</evidence>
<dbReference type="PROSITE" id="PS50112">
    <property type="entry name" value="PAS"/>
    <property type="match status" value="1"/>
</dbReference>
<dbReference type="InterPro" id="IPR004358">
    <property type="entry name" value="Sig_transdc_His_kin-like_C"/>
</dbReference>
<dbReference type="InterPro" id="IPR005330">
    <property type="entry name" value="MHYT_dom"/>
</dbReference>
<feature type="transmembrane region" description="Helical" evidence="9">
    <location>
        <begin position="72"/>
        <end position="92"/>
    </location>
</feature>
<feature type="transmembrane region" description="Helical" evidence="9">
    <location>
        <begin position="171"/>
        <end position="191"/>
    </location>
</feature>
<keyword evidence="8" id="KW-0902">Two-component regulatory system</keyword>
<dbReference type="PROSITE" id="PS50924">
    <property type="entry name" value="MHYT"/>
    <property type="match status" value="1"/>
</dbReference>
<dbReference type="EMBL" id="WMEY01000004">
    <property type="protein sequence ID" value="MYL64654.1"/>
    <property type="molecule type" value="Genomic_DNA"/>
</dbReference>
<dbReference type="InterPro" id="IPR036890">
    <property type="entry name" value="HATPase_C_sf"/>
</dbReference>
<dbReference type="InterPro" id="IPR005467">
    <property type="entry name" value="His_kinase_dom"/>
</dbReference>
<feature type="domain" description="MHYT" evidence="13">
    <location>
        <begin position="36"/>
        <end position="227"/>
    </location>
</feature>
<dbReference type="NCBIfam" id="TIGR00229">
    <property type="entry name" value="sensory_box"/>
    <property type="match status" value="1"/>
</dbReference>
<feature type="transmembrane region" description="Helical" evidence="9">
    <location>
        <begin position="203"/>
        <end position="220"/>
    </location>
</feature>
<dbReference type="Gene3D" id="1.10.287.130">
    <property type="match status" value="1"/>
</dbReference>
<comment type="caution">
    <text evidence="14">The sequence shown here is derived from an EMBL/GenBank/DDBJ whole genome shotgun (WGS) entry which is preliminary data.</text>
</comment>
<dbReference type="CDD" id="cd00082">
    <property type="entry name" value="HisKA"/>
    <property type="match status" value="1"/>
</dbReference>
<dbReference type="GO" id="GO:0005524">
    <property type="term" value="F:ATP binding"/>
    <property type="evidence" value="ECO:0007669"/>
    <property type="project" value="UniProtKB-KW"/>
</dbReference>
<dbReference type="GO" id="GO:0000155">
    <property type="term" value="F:phosphorelay sensor kinase activity"/>
    <property type="evidence" value="ECO:0007669"/>
    <property type="project" value="InterPro"/>
</dbReference>
<evidence type="ECO:0000313" key="15">
    <source>
        <dbReference type="Proteomes" id="UP000447833"/>
    </source>
</evidence>
<sequence length="624" mass="70965">MWKDFEEICQIDTIEKQYVDIKNGVEYAMEGLTYEFHFFLIIISILMIVSYAFVAFDFHEKAHIMTLPYRKFWVFGSSLAMGAGIWILQYLVLLGLSTADASFYAPWFVCLSLAVPVIGSLLAFMTLSSRGQFKQIVKASLWIALSLLLLQMISSHYLLGLTYSINDWWRVVLPLLMVFFSTVSSLWLVYGISNERSSSFGRVSGAIVFGLGTLAVHYFTMITSSVATKFEVESYSENHLFQYMALTGIFIISVLMLIRMMRNRELESQESMLRESERKYHSLVENCPDGIMVLDIQGRILNINPALERMSGYTLEHVSDKLSFHFVEERYIEQTTYCFERTKEGVPQKCESAISHRNGHSIHVKLISIPHMIENKMQGIIVIVEDITEFKETEELLRRSEKLTAVGELAAGVAHEIRNPLTSLKGFAGLVYSSSHDEKSKEFLQIMLSEIDRINFIVSEFMLLARPHEKEFARSDLVSLLRHVISLLKSQAILKNIEIRTQYDCEEFPILGEENQLKQVFVNVLKNAIEAMEDGGIIYVKVTECETGVTVRIKDQGVGIPEHQLSRIGEPFYTLKENGTGLGLMVSFGIIDNHNGKMRLSSVEGKGTTVTVSLPLYERRLVKA</sequence>
<dbReference type="EC" id="2.7.13.3" evidence="2"/>
<dbReference type="GO" id="GO:0016020">
    <property type="term" value="C:membrane"/>
    <property type="evidence" value="ECO:0007669"/>
    <property type="project" value="UniProtKB-UniRule"/>
</dbReference>
<feature type="domain" description="Histidine kinase" evidence="10">
    <location>
        <begin position="412"/>
        <end position="618"/>
    </location>
</feature>
<dbReference type="SMART" id="SM00387">
    <property type="entry name" value="HATPase_c"/>
    <property type="match status" value="1"/>
</dbReference>
<dbReference type="InterPro" id="IPR003594">
    <property type="entry name" value="HATPase_dom"/>
</dbReference>
<dbReference type="SMART" id="SM00091">
    <property type="entry name" value="PAS"/>
    <property type="match status" value="1"/>
</dbReference>
<organism evidence="14 15">
    <name type="scientific">Guptibacillus hwajinpoensis</name>
    <dbReference type="NCBI Taxonomy" id="208199"/>
    <lineage>
        <taxon>Bacteria</taxon>
        <taxon>Bacillati</taxon>
        <taxon>Bacillota</taxon>
        <taxon>Bacilli</taxon>
        <taxon>Bacillales</taxon>
        <taxon>Guptibacillaceae</taxon>
        <taxon>Guptibacillus</taxon>
    </lineage>
</organism>
<dbReference type="Proteomes" id="UP000447833">
    <property type="component" value="Unassembled WGS sequence"/>
</dbReference>
<dbReference type="Gene3D" id="3.30.450.20">
    <property type="entry name" value="PAS domain"/>
    <property type="match status" value="1"/>
</dbReference>
<feature type="domain" description="PAS" evidence="11">
    <location>
        <begin position="276"/>
        <end position="321"/>
    </location>
</feature>
<evidence type="ECO:0000256" key="2">
    <source>
        <dbReference type="ARBA" id="ARBA00012438"/>
    </source>
</evidence>